<reference evidence="3" key="1">
    <citation type="submission" date="2016-10" db="EMBL/GenBank/DDBJ databases">
        <authorList>
            <person name="Varghese N."/>
            <person name="Submissions S."/>
        </authorList>
    </citation>
    <scope>NUCLEOTIDE SEQUENCE [LARGE SCALE GENOMIC DNA]</scope>
    <source>
        <strain evidence="3">DSM 23313</strain>
    </source>
</reference>
<feature type="domain" description="DUF6922" evidence="1">
    <location>
        <begin position="15"/>
        <end position="60"/>
    </location>
</feature>
<dbReference type="Proteomes" id="UP000243588">
    <property type="component" value="Unassembled WGS sequence"/>
</dbReference>
<dbReference type="InterPro" id="IPR053830">
    <property type="entry name" value="DUF6922"/>
</dbReference>
<keyword evidence="3" id="KW-1185">Reference proteome</keyword>
<proteinExistence type="predicted"/>
<evidence type="ECO:0000313" key="2">
    <source>
        <dbReference type="EMBL" id="SDH84523.1"/>
    </source>
</evidence>
<name>A0A1G8FQS6_9FLAO</name>
<gene>
    <name evidence="2" type="ORF">SAMN05421818_11837</name>
</gene>
<protein>
    <recommendedName>
        <fullName evidence="1">DUF6922 domain-containing protein</fullName>
    </recommendedName>
</protein>
<dbReference type="RefSeq" id="WP_090409720.1">
    <property type="nucleotide sequence ID" value="NZ_FNDQ01000018.1"/>
</dbReference>
<accession>A0A1G8FQS6</accession>
<dbReference type="EMBL" id="FNDQ01000018">
    <property type="protein sequence ID" value="SDH84523.1"/>
    <property type="molecule type" value="Genomic_DNA"/>
</dbReference>
<dbReference type="Pfam" id="PF21956">
    <property type="entry name" value="DUF6922"/>
    <property type="match status" value="1"/>
</dbReference>
<dbReference type="AlphaFoldDB" id="A0A1G8FQS6"/>
<evidence type="ECO:0000313" key="3">
    <source>
        <dbReference type="Proteomes" id="UP000243588"/>
    </source>
</evidence>
<evidence type="ECO:0000259" key="1">
    <source>
        <dbReference type="Pfam" id="PF21956"/>
    </source>
</evidence>
<organism evidence="2 3">
    <name type="scientific">Myroides phaeus</name>
    <dbReference type="NCBI Taxonomy" id="702745"/>
    <lineage>
        <taxon>Bacteria</taxon>
        <taxon>Pseudomonadati</taxon>
        <taxon>Bacteroidota</taxon>
        <taxon>Flavobacteriia</taxon>
        <taxon>Flavobacteriales</taxon>
        <taxon>Flavobacteriaceae</taxon>
        <taxon>Myroides</taxon>
    </lineage>
</organism>
<dbReference type="STRING" id="702745.SAMN05421818_11837"/>
<sequence length="105" mass="12716">MKKEQKLTDISTLKTQLFWDTDINKLDYQKAYVPIIARVIERGDQSEIDEIVRLFGREKVLLTICNEIKFLPNYAIERAIRFFPELRKEDMLCYLNRKDESYHWI</sequence>